<evidence type="ECO:0000313" key="4">
    <source>
        <dbReference type="Proteomes" id="UP001289374"/>
    </source>
</evidence>
<feature type="compositionally biased region" description="Basic residues" evidence="1">
    <location>
        <begin position="550"/>
        <end position="564"/>
    </location>
</feature>
<feature type="region of interest" description="Disordered" evidence="1">
    <location>
        <begin position="544"/>
        <end position="577"/>
    </location>
</feature>
<feature type="compositionally biased region" description="Basic and acidic residues" evidence="1">
    <location>
        <begin position="38"/>
        <end position="52"/>
    </location>
</feature>
<protein>
    <recommendedName>
        <fullName evidence="2">MULE transposase domain-containing protein</fullName>
    </recommendedName>
</protein>
<feature type="region of interest" description="Disordered" evidence="1">
    <location>
        <begin position="253"/>
        <end position="281"/>
    </location>
</feature>
<feature type="domain" description="MULE transposase" evidence="2">
    <location>
        <begin position="330"/>
        <end position="387"/>
    </location>
</feature>
<reference evidence="3" key="1">
    <citation type="submission" date="2020-06" db="EMBL/GenBank/DDBJ databases">
        <authorList>
            <person name="Li T."/>
            <person name="Hu X."/>
            <person name="Zhang T."/>
            <person name="Song X."/>
            <person name="Zhang H."/>
            <person name="Dai N."/>
            <person name="Sheng W."/>
            <person name="Hou X."/>
            <person name="Wei L."/>
        </authorList>
    </citation>
    <scope>NUCLEOTIDE SEQUENCE</scope>
    <source>
        <strain evidence="3">K16</strain>
        <tissue evidence="3">Leaf</tissue>
    </source>
</reference>
<evidence type="ECO:0000259" key="2">
    <source>
        <dbReference type="Pfam" id="PF10551"/>
    </source>
</evidence>
<name>A0AAE1WDJ1_9LAMI</name>
<dbReference type="Proteomes" id="UP001289374">
    <property type="component" value="Unassembled WGS sequence"/>
</dbReference>
<dbReference type="EMBL" id="JACGWL010000012">
    <property type="protein sequence ID" value="KAK4391302.1"/>
    <property type="molecule type" value="Genomic_DNA"/>
</dbReference>
<feature type="compositionally biased region" description="Polar residues" evidence="1">
    <location>
        <begin position="631"/>
        <end position="654"/>
    </location>
</feature>
<dbReference type="AlphaFoldDB" id="A0AAE1WDJ1"/>
<feature type="region of interest" description="Disordered" evidence="1">
    <location>
        <begin position="34"/>
        <end position="73"/>
    </location>
</feature>
<feature type="region of interest" description="Disordered" evidence="1">
    <location>
        <begin position="179"/>
        <end position="205"/>
    </location>
</feature>
<proteinExistence type="predicted"/>
<dbReference type="PANTHER" id="PTHR31973">
    <property type="entry name" value="POLYPROTEIN, PUTATIVE-RELATED"/>
    <property type="match status" value="1"/>
</dbReference>
<gene>
    <name evidence="3" type="ORF">Sango_2193500</name>
</gene>
<feature type="compositionally biased region" description="Acidic residues" evidence="1">
    <location>
        <begin position="182"/>
        <end position="192"/>
    </location>
</feature>
<comment type="caution">
    <text evidence="3">The sequence shown here is derived from an EMBL/GenBank/DDBJ whole genome shotgun (WGS) entry which is preliminary data.</text>
</comment>
<accession>A0AAE1WDJ1</accession>
<feature type="region of interest" description="Disordered" evidence="1">
    <location>
        <begin position="612"/>
        <end position="697"/>
    </location>
</feature>
<dbReference type="Pfam" id="PF10551">
    <property type="entry name" value="MULE"/>
    <property type="match status" value="1"/>
</dbReference>
<keyword evidence="4" id="KW-1185">Reference proteome</keyword>
<evidence type="ECO:0000313" key="3">
    <source>
        <dbReference type="EMBL" id="KAK4391302.1"/>
    </source>
</evidence>
<organism evidence="3 4">
    <name type="scientific">Sesamum angolense</name>
    <dbReference type="NCBI Taxonomy" id="2727404"/>
    <lineage>
        <taxon>Eukaryota</taxon>
        <taxon>Viridiplantae</taxon>
        <taxon>Streptophyta</taxon>
        <taxon>Embryophyta</taxon>
        <taxon>Tracheophyta</taxon>
        <taxon>Spermatophyta</taxon>
        <taxon>Magnoliopsida</taxon>
        <taxon>eudicotyledons</taxon>
        <taxon>Gunneridae</taxon>
        <taxon>Pentapetalae</taxon>
        <taxon>asterids</taxon>
        <taxon>lamiids</taxon>
        <taxon>Lamiales</taxon>
        <taxon>Pedaliaceae</taxon>
        <taxon>Sesamum</taxon>
    </lineage>
</organism>
<dbReference type="PANTHER" id="PTHR31973:SF187">
    <property type="entry name" value="MUTATOR TRANSPOSASE MUDRA PROTEIN"/>
    <property type="match status" value="1"/>
</dbReference>
<reference evidence="3" key="2">
    <citation type="journal article" date="2024" name="Plant">
        <title>Genomic evolution and insights into agronomic trait innovations of Sesamum species.</title>
        <authorList>
            <person name="Miao H."/>
            <person name="Wang L."/>
            <person name="Qu L."/>
            <person name="Liu H."/>
            <person name="Sun Y."/>
            <person name="Le M."/>
            <person name="Wang Q."/>
            <person name="Wei S."/>
            <person name="Zheng Y."/>
            <person name="Lin W."/>
            <person name="Duan Y."/>
            <person name="Cao H."/>
            <person name="Xiong S."/>
            <person name="Wang X."/>
            <person name="Wei L."/>
            <person name="Li C."/>
            <person name="Ma Q."/>
            <person name="Ju M."/>
            <person name="Zhao R."/>
            <person name="Li G."/>
            <person name="Mu C."/>
            <person name="Tian Q."/>
            <person name="Mei H."/>
            <person name="Zhang T."/>
            <person name="Gao T."/>
            <person name="Zhang H."/>
        </authorList>
    </citation>
    <scope>NUCLEOTIDE SEQUENCE</scope>
    <source>
        <strain evidence="3">K16</strain>
    </source>
</reference>
<evidence type="ECO:0000256" key="1">
    <source>
        <dbReference type="SAM" id="MobiDB-lite"/>
    </source>
</evidence>
<sequence length="697" mass="79995">MGLLEGINFEVFRNGNENEIEGFECERNGEGQVSKGFEGFEHEGECDRHDCEGQGLGEQGEDGEGQGVEGQGHGVIGIETVTKRMNERMSETLNENVLESETVTEMNENVHESVNETVTENVLEMNETVTEKLSENVPEMNETQTETVIEKLSENVPEMNENLGRDKGKRKLYERFLNESSSEFDDSSDEDYVQSNSETDSDTQSLVLEDVEAESDDDIFLNKNPSKRDLIKKLKRVMKDKNKTVMTEQMPEIGDGDWASDIGDEEDLASLPGSDDDSVDKHPVYKESTTIKDLNLVVGMKFKDAAEYRSVLRDWCIRNGYDIEFTRNEAKRETWSWFVGELLDDIGGLGTSKWSFISDRQKGLIEALKDLVPDSEHRFCIRHMYQNFKLKFKSEELKEYFWKAASTANRKDFEKYMKKIEEINPKISDDVETASDWLKKISPEHWARSFFPVHSKCDILVNNLCESFNNYILEARDKPIISMFEWIRTKLMSRLQQKRDAIGSKRSKLEDYVDDCYTKSTYLKVYSEKIHAVPGAKDYITTSFEPFKPPHMKKKRGRPKKLRRKGPDELQSTSTRKGLTHTCSKCLKTGHNKESCKNPIHPKSKFFKESIPEEMSQGSQAPPMSQEPAGESTNFISKQQKESGQQFASSTKSVEQMGYQGPRNASLLGKNRTYQKRPTISEVLDKIKERSKRRQQK</sequence>
<dbReference type="InterPro" id="IPR018289">
    <property type="entry name" value="MULE_transposase_dom"/>
</dbReference>
<feature type="compositionally biased region" description="Acidic residues" evidence="1">
    <location>
        <begin position="262"/>
        <end position="278"/>
    </location>
</feature>
<feature type="compositionally biased region" description="Polar residues" evidence="1">
    <location>
        <begin position="193"/>
        <end position="205"/>
    </location>
</feature>